<reference evidence="1 2" key="1">
    <citation type="submission" date="2007-03" db="EMBL/GenBank/DDBJ databases">
        <authorList>
            <person name="Stal L."/>
            <person name="Ferriera S."/>
            <person name="Johnson J."/>
            <person name="Kravitz S."/>
            <person name="Beeson K."/>
            <person name="Sutton G."/>
            <person name="Rogers Y.-H."/>
            <person name="Friedman R."/>
            <person name="Frazier M."/>
            <person name="Venter J.C."/>
        </authorList>
    </citation>
    <scope>NUCLEOTIDE SEQUENCE [LARGE SCALE GENOMIC DNA]</scope>
    <source>
        <strain evidence="1 2">CCY0110</strain>
    </source>
</reference>
<sequence length="241" mass="27738">MINHWSAIGIYSQKELSQMIDLGLKYPSSQFQDKKTGRTYLLTDNFAELWVHIDAKCAVPSFASSTIIKAKVTKWIENENSCPYCAMLCVDVLDKETDYKLYPIAITFGNVALARQSVEIGKTINFHLAVFIESCQSWDSIESYKQQYPERKLGLGWFIPLGPFSPLEKLKNNQPRAAFFGIVKEVQRKKNPWTNNYYQHLLLECADKTYECVAEHEKLKNIFIGNLVYVESWLCAKLINT</sequence>
<dbReference type="Proteomes" id="UP000003781">
    <property type="component" value="Unassembled WGS sequence"/>
</dbReference>
<organism evidence="1 2">
    <name type="scientific">Crocosphaera chwakensis CCY0110</name>
    <dbReference type="NCBI Taxonomy" id="391612"/>
    <lineage>
        <taxon>Bacteria</taxon>
        <taxon>Bacillati</taxon>
        <taxon>Cyanobacteriota</taxon>
        <taxon>Cyanophyceae</taxon>
        <taxon>Oscillatoriophycideae</taxon>
        <taxon>Chroococcales</taxon>
        <taxon>Aphanothecaceae</taxon>
        <taxon>Crocosphaera</taxon>
        <taxon>Crocosphaera chwakensis</taxon>
    </lineage>
</organism>
<gene>
    <name evidence="1" type="ORF">CY0110_03044</name>
</gene>
<proteinExistence type="predicted"/>
<accession>A3IK22</accession>
<protein>
    <submittedName>
        <fullName evidence="1">Uncharacterized protein</fullName>
    </submittedName>
</protein>
<name>A3IK22_9CHRO</name>
<dbReference type="AlphaFoldDB" id="A3IK22"/>
<evidence type="ECO:0000313" key="2">
    <source>
        <dbReference type="Proteomes" id="UP000003781"/>
    </source>
</evidence>
<dbReference type="EMBL" id="AAXW01000003">
    <property type="protein sequence ID" value="EAZ93011.1"/>
    <property type="molecule type" value="Genomic_DNA"/>
</dbReference>
<evidence type="ECO:0000313" key="1">
    <source>
        <dbReference type="EMBL" id="EAZ93011.1"/>
    </source>
</evidence>
<dbReference type="RefSeq" id="WP_008273679.1">
    <property type="nucleotide sequence ID" value="NZ_AAXW01000003.1"/>
</dbReference>
<keyword evidence="2" id="KW-1185">Reference proteome</keyword>
<comment type="caution">
    <text evidence="1">The sequence shown here is derived from an EMBL/GenBank/DDBJ whole genome shotgun (WGS) entry which is preliminary data.</text>
</comment>